<dbReference type="GO" id="GO:0005737">
    <property type="term" value="C:cytoplasm"/>
    <property type="evidence" value="ECO:0007669"/>
    <property type="project" value="UniProtKB-SubCell"/>
</dbReference>
<dbReference type="OrthoDB" id="9793681at2"/>
<dbReference type="SUPFAM" id="SSF81301">
    <property type="entry name" value="Nucleotidyltransferase"/>
    <property type="match status" value="1"/>
</dbReference>
<dbReference type="AlphaFoldDB" id="A0A1G9VFU9"/>
<dbReference type="InterPro" id="IPR043519">
    <property type="entry name" value="NT_sf"/>
</dbReference>
<dbReference type="Pfam" id="PF02410">
    <property type="entry name" value="RsfS"/>
    <property type="match status" value="1"/>
</dbReference>
<keyword evidence="2" id="KW-0963">Cytoplasm</keyword>
<dbReference type="RefSeq" id="WP_027430763.1">
    <property type="nucleotide sequence ID" value="NZ_FNHZ01000002.1"/>
</dbReference>
<comment type="subcellular location">
    <subcellularLocation>
        <location evidence="2">Cytoplasm</location>
    </subcellularLocation>
</comment>
<evidence type="ECO:0000313" key="4">
    <source>
        <dbReference type="Proteomes" id="UP000187651"/>
    </source>
</evidence>
<dbReference type="Proteomes" id="UP000187651">
    <property type="component" value="Unassembled WGS sequence"/>
</dbReference>
<comment type="function">
    <text evidence="2">Functions as a ribosomal silencing factor. Interacts with ribosomal protein uL14 (rplN), blocking formation of intersubunit bridge B8. Prevents association of the 30S and 50S ribosomal subunits and the formation of functional ribosomes, thus repressing translation.</text>
</comment>
<comment type="similarity">
    <text evidence="1 2">Belongs to the Iojap/RsfS family.</text>
</comment>
<dbReference type="PANTHER" id="PTHR21043:SF0">
    <property type="entry name" value="MITOCHONDRIAL ASSEMBLY OF RIBOSOMAL LARGE SUBUNIT PROTEIN 1"/>
    <property type="match status" value="1"/>
</dbReference>
<keyword evidence="2" id="KW-0810">Translation regulation</keyword>
<dbReference type="PANTHER" id="PTHR21043">
    <property type="entry name" value="IOJAP SUPERFAMILY ORTHOLOG"/>
    <property type="match status" value="1"/>
</dbReference>
<evidence type="ECO:0000256" key="2">
    <source>
        <dbReference type="HAMAP-Rule" id="MF_01477"/>
    </source>
</evidence>
<accession>A0A1G9VFU9</accession>
<comment type="subunit">
    <text evidence="2">Interacts with ribosomal protein uL14 (rplN).</text>
</comment>
<dbReference type="GO" id="GO:0043023">
    <property type="term" value="F:ribosomal large subunit binding"/>
    <property type="evidence" value="ECO:0007669"/>
    <property type="project" value="TreeGrafter"/>
</dbReference>
<evidence type="ECO:0000313" key="3">
    <source>
        <dbReference type="EMBL" id="SDM70986.1"/>
    </source>
</evidence>
<protein>
    <recommendedName>
        <fullName evidence="2">Ribosomal silencing factor RsfS</fullName>
    </recommendedName>
</protein>
<reference evidence="4" key="1">
    <citation type="submission" date="2016-10" db="EMBL/GenBank/DDBJ databases">
        <authorList>
            <person name="Varghese N."/>
            <person name="Submissions S."/>
        </authorList>
    </citation>
    <scope>NUCLEOTIDE SEQUENCE [LARGE SCALE GENOMIC DNA]</scope>
    <source>
        <strain evidence="4">M83</strain>
    </source>
</reference>
<proteinExistence type="inferred from homology"/>
<dbReference type="EMBL" id="FNHZ01000002">
    <property type="protein sequence ID" value="SDM70986.1"/>
    <property type="molecule type" value="Genomic_DNA"/>
</dbReference>
<keyword evidence="4" id="KW-1185">Reference proteome</keyword>
<gene>
    <name evidence="2" type="primary">rsfS</name>
    <name evidence="3" type="ORF">SAMN05216544_0944</name>
</gene>
<keyword evidence="2" id="KW-0678">Repressor</keyword>
<dbReference type="GO" id="GO:0017148">
    <property type="term" value="P:negative regulation of translation"/>
    <property type="evidence" value="ECO:0007669"/>
    <property type="project" value="UniProtKB-UniRule"/>
</dbReference>
<evidence type="ECO:0000256" key="1">
    <source>
        <dbReference type="ARBA" id="ARBA00010574"/>
    </source>
</evidence>
<dbReference type="NCBIfam" id="TIGR00090">
    <property type="entry name" value="rsfS_iojap_ybeB"/>
    <property type="match status" value="1"/>
</dbReference>
<organism evidence="3 4">
    <name type="scientific">Lachnospira pectinoschiza</name>
    <dbReference type="NCBI Taxonomy" id="28052"/>
    <lineage>
        <taxon>Bacteria</taxon>
        <taxon>Bacillati</taxon>
        <taxon>Bacillota</taxon>
        <taxon>Clostridia</taxon>
        <taxon>Lachnospirales</taxon>
        <taxon>Lachnospiraceae</taxon>
        <taxon>Lachnospira</taxon>
    </lineage>
</organism>
<dbReference type="Gene3D" id="3.30.460.10">
    <property type="entry name" value="Beta Polymerase, domain 2"/>
    <property type="match status" value="1"/>
</dbReference>
<dbReference type="InterPro" id="IPR004394">
    <property type="entry name" value="Iojap/RsfS/C7orf30"/>
</dbReference>
<name>A0A1G9VFU9_9FIRM</name>
<sequence>MSSNSSKEMAKIAANALADKKASDVKIIDISNVSVIADYFVIGSATNINQVQALVDNVEEQMHLANYKDPRVEGHGNSTWVLMDFDDIIVHVFSEEDRAFYNLERIWKDGKELDPASL</sequence>
<dbReference type="HAMAP" id="MF_01477">
    <property type="entry name" value="Iojap_RsfS"/>
    <property type="match status" value="1"/>
</dbReference>
<dbReference type="GO" id="GO:0042256">
    <property type="term" value="P:cytosolic ribosome assembly"/>
    <property type="evidence" value="ECO:0007669"/>
    <property type="project" value="UniProtKB-UniRule"/>
</dbReference>
<dbReference type="GO" id="GO:0090071">
    <property type="term" value="P:negative regulation of ribosome biogenesis"/>
    <property type="evidence" value="ECO:0007669"/>
    <property type="project" value="UniProtKB-UniRule"/>
</dbReference>